<dbReference type="PROSITE" id="PS51257">
    <property type="entry name" value="PROKAR_LIPOPROTEIN"/>
    <property type="match status" value="1"/>
</dbReference>
<evidence type="ECO:0000313" key="1">
    <source>
        <dbReference type="EMBL" id="MBO8465945.1"/>
    </source>
</evidence>
<sequence>MRKFLFLSVLPAVVLASGCDKPQLPPETVPEIRSVVLSDDGVSMFKGDEMDLGITVDSDEGYAVRSVVWETSSPSVVAVEDGKIVATGKGEAFIAVCVDEKVSDTCTVTVYDPSVGDYLYEDGSFSSQPEDGKTPVAIVYWLGDPGEDDALLAGDFPDCTHGLAVSMEQRTSYWQYWYDVYQSSISEWIAGNAPSFNSIATGIEESDPLNKKMGYNNTKALEAFNADPANAEWPVELAECLLSFRSEVPSPQGTSGWYIPSAKEISMVCSGDLPGNIWGQRNQTSNMELLNVAISRIPGMPVLEGLYWSSSEYDEIDVFDLNFYFGDVYYAQKDFEDNVRFVLAF</sequence>
<dbReference type="InterPro" id="IPR008964">
    <property type="entry name" value="Invasin/intimin_cell_adhesion"/>
</dbReference>
<name>A0A9D9I4S2_9BACT</name>
<dbReference type="Proteomes" id="UP000823597">
    <property type="component" value="Unassembled WGS sequence"/>
</dbReference>
<reference evidence="1" key="2">
    <citation type="journal article" date="2021" name="PeerJ">
        <title>Extensive microbial diversity within the chicken gut microbiome revealed by metagenomics and culture.</title>
        <authorList>
            <person name="Gilroy R."/>
            <person name="Ravi A."/>
            <person name="Getino M."/>
            <person name="Pursley I."/>
            <person name="Horton D.L."/>
            <person name="Alikhan N.F."/>
            <person name="Baker D."/>
            <person name="Gharbi K."/>
            <person name="Hall N."/>
            <person name="Watson M."/>
            <person name="Adriaenssens E.M."/>
            <person name="Foster-Nyarko E."/>
            <person name="Jarju S."/>
            <person name="Secka A."/>
            <person name="Antonio M."/>
            <person name="Oren A."/>
            <person name="Chaudhuri R.R."/>
            <person name="La Ragione R."/>
            <person name="Hildebrand F."/>
            <person name="Pallen M.J."/>
        </authorList>
    </citation>
    <scope>NUCLEOTIDE SEQUENCE</scope>
    <source>
        <strain evidence="1">10037</strain>
    </source>
</reference>
<accession>A0A9D9I4S2</accession>
<dbReference type="Gene3D" id="2.60.40.1080">
    <property type="match status" value="1"/>
</dbReference>
<protein>
    <recommendedName>
        <fullName evidence="3">BIG2 domain-containing protein</fullName>
    </recommendedName>
</protein>
<dbReference type="AlphaFoldDB" id="A0A9D9I4S2"/>
<dbReference type="EMBL" id="JADIME010000084">
    <property type="protein sequence ID" value="MBO8465945.1"/>
    <property type="molecule type" value="Genomic_DNA"/>
</dbReference>
<evidence type="ECO:0000313" key="2">
    <source>
        <dbReference type="Proteomes" id="UP000823597"/>
    </source>
</evidence>
<organism evidence="1 2">
    <name type="scientific">Candidatus Merdivivens pullistercoris</name>
    <dbReference type="NCBI Taxonomy" id="2840873"/>
    <lineage>
        <taxon>Bacteria</taxon>
        <taxon>Pseudomonadati</taxon>
        <taxon>Bacteroidota</taxon>
        <taxon>Bacteroidia</taxon>
        <taxon>Bacteroidales</taxon>
        <taxon>Muribaculaceae</taxon>
        <taxon>Muribaculaceae incertae sedis</taxon>
        <taxon>Candidatus Merdivivens</taxon>
    </lineage>
</organism>
<gene>
    <name evidence="1" type="ORF">IAB93_08135</name>
</gene>
<evidence type="ECO:0008006" key="3">
    <source>
        <dbReference type="Google" id="ProtNLM"/>
    </source>
</evidence>
<dbReference type="SUPFAM" id="SSF49373">
    <property type="entry name" value="Invasin/intimin cell-adhesion fragments"/>
    <property type="match status" value="1"/>
</dbReference>
<comment type="caution">
    <text evidence="1">The sequence shown here is derived from an EMBL/GenBank/DDBJ whole genome shotgun (WGS) entry which is preliminary data.</text>
</comment>
<proteinExistence type="predicted"/>
<reference evidence="1" key="1">
    <citation type="submission" date="2020-10" db="EMBL/GenBank/DDBJ databases">
        <authorList>
            <person name="Gilroy R."/>
        </authorList>
    </citation>
    <scope>NUCLEOTIDE SEQUENCE</scope>
    <source>
        <strain evidence="1">10037</strain>
    </source>
</reference>